<keyword evidence="3" id="KW-1185">Reference proteome</keyword>
<dbReference type="Proteomes" id="UP001224644">
    <property type="component" value="Unassembled WGS sequence"/>
</dbReference>
<accession>A0ABT8BKM6</accession>
<dbReference type="EMBL" id="JAUFPX010000015">
    <property type="protein sequence ID" value="MDN3592100.1"/>
    <property type="molecule type" value="Genomic_DNA"/>
</dbReference>
<name>A0ABT8BKM6_9HYPH</name>
<protein>
    <submittedName>
        <fullName evidence="2">Uncharacterized protein</fullName>
    </submittedName>
</protein>
<sequence length="87" mass="9328">MRSELARALGLSATNGNDHVLNMENEKSRVSGTIAILVGLYLDGASPPDGLEIFRERGRRRADSETGEMPPAAAPRRRKAGDAKQPG</sequence>
<evidence type="ECO:0000256" key="1">
    <source>
        <dbReference type="SAM" id="MobiDB-lite"/>
    </source>
</evidence>
<feature type="region of interest" description="Disordered" evidence="1">
    <location>
        <begin position="57"/>
        <end position="87"/>
    </location>
</feature>
<proteinExistence type="predicted"/>
<evidence type="ECO:0000313" key="3">
    <source>
        <dbReference type="Proteomes" id="UP001224644"/>
    </source>
</evidence>
<organism evidence="2 3">
    <name type="scientific">Methylobacterium adhaesivum</name>
    <dbReference type="NCBI Taxonomy" id="333297"/>
    <lineage>
        <taxon>Bacteria</taxon>
        <taxon>Pseudomonadati</taxon>
        <taxon>Pseudomonadota</taxon>
        <taxon>Alphaproteobacteria</taxon>
        <taxon>Hyphomicrobiales</taxon>
        <taxon>Methylobacteriaceae</taxon>
        <taxon>Methylobacterium</taxon>
    </lineage>
</organism>
<reference evidence="3" key="1">
    <citation type="journal article" date="2019" name="Int. J. Syst. Evol. Microbiol.">
        <title>The Global Catalogue of Microorganisms (GCM) 10K type strain sequencing project: providing services to taxonomists for standard genome sequencing and annotation.</title>
        <authorList>
            <consortium name="The Broad Institute Genomics Platform"/>
            <consortium name="The Broad Institute Genome Sequencing Center for Infectious Disease"/>
            <person name="Wu L."/>
            <person name="Ma J."/>
        </authorList>
    </citation>
    <scope>NUCLEOTIDE SEQUENCE [LARGE SCALE GENOMIC DNA]</scope>
    <source>
        <strain evidence="3">CECT 7069</strain>
    </source>
</reference>
<gene>
    <name evidence="2" type="ORF">QWZ12_15995</name>
</gene>
<comment type="caution">
    <text evidence="2">The sequence shown here is derived from an EMBL/GenBank/DDBJ whole genome shotgun (WGS) entry which is preliminary data.</text>
</comment>
<dbReference type="RefSeq" id="WP_290346227.1">
    <property type="nucleotide sequence ID" value="NZ_JAUFPX010000015.1"/>
</dbReference>
<evidence type="ECO:0000313" key="2">
    <source>
        <dbReference type="EMBL" id="MDN3592100.1"/>
    </source>
</evidence>